<dbReference type="GO" id="GO:0008147">
    <property type="term" value="F:structural constituent of bone"/>
    <property type="evidence" value="ECO:0007669"/>
    <property type="project" value="TreeGrafter"/>
</dbReference>
<dbReference type="InterPro" id="IPR039176">
    <property type="entry name" value="Osteocalcin"/>
</dbReference>
<keyword evidence="7" id="KW-0106">Calcium</keyword>
<dbReference type="RefSeq" id="XP_038845178.1">
    <property type="nucleotide sequence ID" value="XM_038989250.1"/>
</dbReference>
<dbReference type="InterPro" id="IPR058704">
    <property type="entry name" value="BGLAP-like_C"/>
</dbReference>
<dbReference type="PANTHER" id="PTHR14235">
    <property type="entry name" value="OSTEOCALCIN"/>
    <property type="match status" value="1"/>
</dbReference>
<feature type="domain" description="Gla" evidence="12">
    <location>
        <begin position="66"/>
        <end position="112"/>
    </location>
</feature>
<organism evidence="13 14">
    <name type="scientific">Salvelinus namaycush</name>
    <name type="common">Lake trout</name>
    <name type="synonym">Salmo namaycush</name>
    <dbReference type="NCBI Taxonomy" id="8040"/>
    <lineage>
        <taxon>Eukaryota</taxon>
        <taxon>Metazoa</taxon>
        <taxon>Chordata</taxon>
        <taxon>Craniata</taxon>
        <taxon>Vertebrata</taxon>
        <taxon>Euteleostomi</taxon>
        <taxon>Actinopterygii</taxon>
        <taxon>Neopterygii</taxon>
        <taxon>Teleostei</taxon>
        <taxon>Protacanthopterygii</taxon>
        <taxon>Salmoniformes</taxon>
        <taxon>Salmonidae</taxon>
        <taxon>Salmoninae</taxon>
        <taxon>Salvelinus</taxon>
    </lineage>
</organism>
<gene>
    <name evidence="14" type="primary">LOC120044584</name>
</gene>
<evidence type="ECO:0000259" key="12">
    <source>
        <dbReference type="PROSITE" id="PS50998"/>
    </source>
</evidence>
<reference evidence="14" key="1">
    <citation type="submission" date="2025-08" db="UniProtKB">
        <authorList>
            <consortium name="RefSeq"/>
        </authorList>
    </citation>
    <scope>IDENTIFICATION</scope>
    <source>
        <tissue evidence="14">White muscle</tissue>
    </source>
</reference>
<evidence type="ECO:0000256" key="1">
    <source>
        <dbReference type="ARBA" id="ARBA00004613"/>
    </source>
</evidence>
<dbReference type="GO" id="GO:0005576">
    <property type="term" value="C:extracellular region"/>
    <property type="evidence" value="ECO:0007669"/>
    <property type="project" value="UniProtKB-SubCell"/>
</dbReference>
<dbReference type="GO" id="GO:0031214">
    <property type="term" value="P:biomineral tissue development"/>
    <property type="evidence" value="ECO:0007669"/>
    <property type="project" value="UniProtKB-KW"/>
</dbReference>
<evidence type="ECO:0000256" key="6">
    <source>
        <dbReference type="ARBA" id="ARBA00022723"/>
    </source>
</evidence>
<keyword evidence="4" id="KW-0964">Secreted</keyword>
<dbReference type="GO" id="GO:1900076">
    <property type="term" value="P:regulation of cellular response to insulin stimulus"/>
    <property type="evidence" value="ECO:0007669"/>
    <property type="project" value="InterPro"/>
</dbReference>
<keyword evidence="6" id="KW-0479">Metal-binding</keyword>
<dbReference type="AlphaFoldDB" id="A0A8U0UA15"/>
<feature type="chain" id="PRO_5035850164" description="Bone Gla protein" evidence="11">
    <location>
        <begin position="19"/>
        <end position="116"/>
    </location>
</feature>
<evidence type="ECO:0000256" key="7">
    <source>
        <dbReference type="ARBA" id="ARBA00022837"/>
    </source>
</evidence>
<feature type="signal peptide" evidence="11">
    <location>
        <begin position="1"/>
        <end position="18"/>
    </location>
</feature>
<evidence type="ECO:0000256" key="5">
    <source>
        <dbReference type="ARBA" id="ARBA00022591"/>
    </source>
</evidence>
<evidence type="ECO:0000256" key="4">
    <source>
        <dbReference type="ARBA" id="ARBA00022525"/>
    </source>
</evidence>
<dbReference type="GeneID" id="120044584"/>
<protein>
    <recommendedName>
        <fullName evidence="9">Bone Gla protein</fullName>
    </recommendedName>
    <alternativeName>
        <fullName evidence="10">Gamma-carboxyglutamic acid-containing protein</fullName>
    </alternativeName>
</protein>
<dbReference type="InterPro" id="IPR000294">
    <property type="entry name" value="GLA_domain"/>
</dbReference>
<dbReference type="PANTHER" id="PTHR14235:SF0">
    <property type="entry name" value="OSTEOCALCIN"/>
    <property type="match status" value="1"/>
</dbReference>
<dbReference type="PROSITE" id="PS50998">
    <property type="entry name" value="GLA_2"/>
    <property type="match status" value="1"/>
</dbReference>
<dbReference type="OrthoDB" id="9950568at2759"/>
<keyword evidence="13" id="KW-1185">Reference proteome</keyword>
<dbReference type="GO" id="GO:0005509">
    <property type="term" value="F:calcium ion binding"/>
    <property type="evidence" value="ECO:0007669"/>
    <property type="project" value="InterPro"/>
</dbReference>
<dbReference type="GO" id="GO:0046848">
    <property type="term" value="F:hydroxyapatite binding"/>
    <property type="evidence" value="ECO:0007669"/>
    <property type="project" value="TreeGrafter"/>
</dbReference>
<evidence type="ECO:0000256" key="3">
    <source>
        <dbReference type="ARBA" id="ARBA00022479"/>
    </source>
</evidence>
<dbReference type="GO" id="GO:0060348">
    <property type="term" value="P:bone development"/>
    <property type="evidence" value="ECO:0007669"/>
    <property type="project" value="InterPro"/>
</dbReference>
<keyword evidence="11" id="KW-0732">Signal</keyword>
<dbReference type="SUPFAM" id="SSF57630">
    <property type="entry name" value="GLA-domain"/>
    <property type="match status" value="1"/>
</dbReference>
<evidence type="ECO:0000256" key="11">
    <source>
        <dbReference type="SAM" id="SignalP"/>
    </source>
</evidence>
<dbReference type="InterPro" id="IPR035972">
    <property type="entry name" value="GLA-like_dom_SF"/>
</dbReference>
<dbReference type="GO" id="GO:0032571">
    <property type="term" value="P:response to vitamin K"/>
    <property type="evidence" value="ECO:0007669"/>
    <property type="project" value="InterPro"/>
</dbReference>
<accession>A0A8U0UA15</accession>
<keyword evidence="8" id="KW-1015">Disulfide bond</keyword>
<dbReference type="Pfam" id="PF25890">
    <property type="entry name" value="BGLAP_C"/>
    <property type="match status" value="1"/>
</dbReference>
<name>A0A8U0UA15_SALNM</name>
<keyword evidence="5" id="KW-0091">Biomineralization</keyword>
<evidence type="ECO:0000256" key="10">
    <source>
        <dbReference type="ARBA" id="ARBA00033350"/>
    </source>
</evidence>
<evidence type="ECO:0000256" key="9">
    <source>
        <dbReference type="ARBA" id="ARBA00030150"/>
    </source>
</evidence>
<dbReference type="PROSITE" id="PS00011">
    <property type="entry name" value="GLA_1"/>
    <property type="match status" value="1"/>
</dbReference>
<comment type="subcellular location">
    <subcellularLocation>
        <location evidence="1">Secreted</location>
    </subcellularLocation>
</comment>
<evidence type="ECO:0000256" key="8">
    <source>
        <dbReference type="ARBA" id="ARBA00023157"/>
    </source>
</evidence>
<comment type="similarity">
    <text evidence="2">Belongs to the osteocalcin/matrix Gla protein family.</text>
</comment>
<dbReference type="Proteomes" id="UP000808372">
    <property type="component" value="Chromosome 3"/>
</dbReference>
<evidence type="ECO:0000256" key="2">
    <source>
        <dbReference type="ARBA" id="ARBA00008850"/>
    </source>
</evidence>
<evidence type="ECO:0000313" key="13">
    <source>
        <dbReference type="Proteomes" id="UP000808372"/>
    </source>
</evidence>
<evidence type="ECO:0000313" key="14">
    <source>
        <dbReference type="RefSeq" id="XP_038845178.1"/>
    </source>
</evidence>
<dbReference type="GO" id="GO:0001649">
    <property type="term" value="P:osteoblast differentiation"/>
    <property type="evidence" value="ECO:0007669"/>
    <property type="project" value="TreeGrafter"/>
</dbReference>
<keyword evidence="3" id="KW-0301">Gamma-carboxyglutamic acid</keyword>
<proteinExistence type="inferred from homology"/>
<sequence length="116" mass="12721">MKTLAILVLCALACVCHSIGDRDDESCTILFPLYTDSSTSTASKPASEKRVGVFVKKDLASTLVRQKRAGTALADLSLTQLESLREVCELNYWCENMMDTAGIIAAYTEFYGPIPY</sequence>
<dbReference type="KEGG" id="snh:120044584"/>